<name>A0ABY8BE83_9BURK</name>
<accession>A0ABY8BE83</accession>
<dbReference type="InterPro" id="IPR012434">
    <property type="entry name" value="DUF1631"/>
</dbReference>
<protein>
    <submittedName>
        <fullName evidence="1">DUF1631 family protein</fullName>
    </submittedName>
</protein>
<reference evidence="1 2" key="1">
    <citation type="submission" date="2023-02" db="EMBL/GenBank/DDBJ databases">
        <title>Gemone sequence of Telluria chitinolytica ACM 3522T.</title>
        <authorList>
            <person name="Frediansyah A."/>
            <person name="Miess H."/>
            <person name="Gross H."/>
        </authorList>
    </citation>
    <scope>NUCLEOTIDE SEQUENCE [LARGE SCALE GENOMIC DNA]</scope>
    <source>
        <strain evidence="1 2">ACM 3522</strain>
    </source>
</reference>
<dbReference type="RefSeq" id="WP_277416830.1">
    <property type="nucleotide sequence ID" value="NZ_CP119083.1"/>
</dbReference>
<evidence type="ECO:0000313" key="2">
    <source>
        <dbReference type="Proteomes" id="UP001216510"/>
    </source>
</evidence>
<evidence type="ECO:0000313" key="1">
    <source>
        <dbReference type="EMBL" id="WEF34150.1"/>
    </source>
</evidence>
<organism evidence="1 2">
    <name type="scientific">Pseudoduganella chitinolytica</name>
    <dbReference type="NCBI Taxonomy" id="34070"/>
    <lineage>
        <taxon>Bacteria</taxon>
        <taxon>Pseudomonadati</taxon>
        <taxon>Pseudomonadota</taxon>
        <taxon>Betaproteobacteria</taxon>
        <taxon>Burkholderiales</taxon>
        <taxon>Oxalobacteraceae</taxon>
        <taxon>Telluria group</taxon>
        <taxon>Pseudoduganella</taxon>
    </lineage>
</organism>
<gene>
    <name evidence="1" type="ORF">PX653_05100</name>
</gene>
<proteinExistence type="predicted"/>
<keyword evidence="2" id="KW-1185">Reference proteome</keyword>
<dbReference type="EMBL" id="CP119083">
    <property type="protein sequence ID" value="WEF34150.1"/>
    <property type="molecule type" value="Genomic_DNA"/>
</dbReference>
<dbReference type="Proteomes" id="UP001216510">
    <property type="component" value="Chromosome"/>
</dbReference>
<dbReference type="Pfam" id="PF07793">
    <property type="entry name" value="DUF1631"/>
    <property type="match status" value="2"/>
</dbReference>
<sequence length="688" mass="72779">MRVPYFAIVIADPMPAAAEPAVSAPPAVSPRHALLEQLIATAVSGAAEQMRVLATGLAGALVDGAALADGALQVRLRAGNLLRERHFAFLHLASDALQRELRHAIAQLAPAPAVLDLALVSYEEMEAQVTLGGVARVFDAAHADALAALTARLAIVLDRPLLRGQQNPFRPEVFIGALRQAWLQFQPEPEAAALLLPLLRAGRCYDFAPILETLNQALERAGVAASRPSRQAAHDGREAALAQQMRRLFAAAPTAAQGERGNASSAALLARLAGPARPGGATRLQGLKAQLPAGSLSRADETTIDLLDVVFETVAADGDVPADIRDLIHAVQLPVLKAALADHAFFFEADHPARRLLDLLSRMGWERGQAAGAAPHDALLAAMRRSVDTVAGAASSDDGAFAHAVAQLEAALREEEAATQAALAGPVATALRQERHAAAAQAARMAVAQRLAQAAGDDNAVVVAFLQTRWTDVLTLAHTVEERKPGAVRNATQAMDDLLWSVRPKQGADERRRLIASLPALLAVLNRWLDVIRWQDAERLRFFAELAECHAALVRAPLDLAPARQLALALDATRLAAARRQAASTPAPPADAAAQAVDALARGTWLEFAGTERARRVKLAWISPLRTLYIFSNGTRQEAFSLAADELAQRLRSGAAVVLPDEPLVARALGRAVDALAGNDADGGVRVA</sequence>